<evidence type="ECO:0000313" key="2">
    <source>
        <dbReference type="EMBL" id="KAG2172839.1"/>
    </source>
</evidence>
<evidence type="ECO:0000313" key="3">
    <source>
        <dbReference type="Proteomes" id="UP000654370"/>
    </source>
</evidence>
<dbReference type="Gene3D" id="3.40.50.720">
    <property type="entry name" value="NAD(P)-binding Rossmann-like Domain"/>
    <property type="match status" value="1"/>
</dbReference>
<dbReference type="PANTHER" id="PTHR43162:SF1">
    <property type="entry name" value="PRESTALK A DIFFERENTIATION PROTEIN A"/>
    <property type="match status" value="1"/>
</dbReference>
<proteinExistence type="predicted"/>
<evidence type="ECO:0000259" key="1">
    <source>
        <dbReference type="Pfam" id="PF05368"/>
    </source>
</evidence>
<organism evidence="2 3">
    <name type="scientific">Mortierella isabellina</name>
    <name type="common">Filamentous fungus</name>
    <name type="synonym">Umbelopsis isabellina</name>
    <dbReference type="NCBI Taxonomy" id="91625"/>
    <lineage>
        <taxon>Eukaryota</taxon>
        <taxon>Fungi</taxon>
        <taxon>Fungi incertae sedis</taxon>
        <taxon>Mucoromycota</taxon>
        <taxon>Mucoromycotina</taxon>
        <taxon>Umbelopsidomycetes</taxon>
        <taxon>Umbelopsidales</taxon>
        <taxon>Umbelopsidaceae</taxon>
        <taxon>Umbelopsis</taxon>
    </lineage>
</organism>
<reference evidence="2" key="1">
    <citation type="submission" date="2020-12" db="EMBL/GenBank/DDBJ databases">
        <title>Metabolic potential, ecology and presence of endohyphal bacteria is reflected in genomic diversity of Mucoromycotina.</title>
        <authorList>
            <person name="Muszewska A."/>
            <person name="Okrasinska A."/>
            <person name="Steczkiewicz K."/>
            <person name="Drgas O."/>
            <person name="Orlowska M."/>
            <person name="Perlinska-Lenart U."/>
            <person name="Aleksandrzak-Piekarczyk T."/>
            <person name="Szatraj K."/>
            <person name="Zielenkiewicz U."/>
            <person name="Pilsyk S."/>
            <person name="Malc E."/>
            <person name="Mieczkowski P."/>
            <person name="Kruszewska J.S."/>
            <person name="Biernat P."/>
            <person name="Pawlowska J."/>
        </authorList>
    </citation>
    <scope>NUCLEOTIDE SEQUENCE</scope>
    <source>
        <strain evidence="2">WA0000067209</strain>
    </source>
</reference>
<dbReference type="AlphaFoldDB" id="A0A8H7UAT0"/>
<feature type="domain" description="NmrA-like" evidence="1">
    <location>
        <begin position="4"/>
        <end position="284"/>
    </location>
</feature>
<keyword evidence="3" id="KW-1185">Reference proteome</keyword>
<comment type="caution">
    <text evidence="2">The sequence shown here is derived from an EMBL/GenBank/DDBJ whole genome shotgun (WGS) entry which is preliminary data.</text>
</comment>
<dbReference type="InterPro" id="IPR036291">
    <property type="entry name" value="NAD(P)-bd_dom_sf"/>
</dbReference>
<dbReference type="SUPFAM" id="SSF51735">
    <property type="entry name" value="NAD(P)-binding Rossmann-fold domains"/>
    <property type="match status" value="1"/>
</dbReference>
<dbReference type="OrthoDB" id="10254221at2759"/>
<accession>A0A8H7UAT0</accession>
<gene>
    <name evidence="2" type="ORF">INT43_000189</name>
</gene>
<dbReference type="InterPro" id="IPR051604">
    <property type="entry name" value="Ergot_Alk_Oxidoreductase"/>
</dbReference>
<dbReference type="Proteomes" id="UP000654370">
    <property type="component" value="Unassembled WGS sequence"/>
</dbReference>
<dbReference type="EMBL" id="JAEPQZ010000016">
    <property type="protein sequence ID" value="KAG2172839.1"/>
    <property type="molecule type" value="Genomic_DNA"/>
</dbReference>
<protein>
    <recommendedName>
        <fullName evidence="1">NmrA-like domain-containing protein</fullName>
    </recommendedName>
</protein>
<sequence>MTISKVFVVGGTGNIGTALVKDLLERGVATTVLVRDPSKASKLFGDNEKLSVIQGDYTTLDVYKDNIVGHERLFFQVSDMNNMAKIKTTFAKIAYEAGVKQVVDVSSGSVSAPWRKNVIAAAHYYAEKNIYELPDRGYYVALRPTGFFSNHFFGDNKTVQFKGVLFGAEEPDHKTSWISPNDIAHLAANILTEPVEKHVDMVYDMTSVRASGNDRAAAISRVLGREIKYIQIPFGEAHKNFIDHAHMPHSMVYAFLESSNDYYPVNPGLATVLNREPETLEEWFTTNKNAFA</sequence>
<dbReference type="PANTHER" id="PTHR43162">
    <property type="match status" value="1"/>
</dbReference>
<dbReference type="InterPro" id="IPR008030">
    <property type="entry name" value="NmrA-like"/>
</dbReference>
<dbReference type="Pfam" id="PF05368">
    <property type="entry name" value="NmrA"/>
    <property type="match status" value="1"/>
</dbReference>
<name>A0A8H7UAT0_MORIS</name>